<reference evidence="2" key="1">
    <citation type="submission" date="2016-10" db="EMBL/GenBank/DDBJ databases">
        <title>CRISPR-Cas defence system in Roseofilum reptotaenium: evidence of a bacteriophage-cyanobacterium arms race in the coral black band disease.</title>
        <authorList>
            <person name="Buerger P."/>
            <person name="Wood-Charlson E.M."/>
            <person name="Weynberg K.D."/>
            <person name="Willis B."/>
            <person name="Van Oppen M.J."/>
        </authorList>
    </citation>
    <scope>NUCLEOTIDE SEQUENCE [LARGE SCALE GENOMIC DNA]</scope>
    <source>
        <strain evidence="2">AO1-A</strain>
    </source>
</reference>
<evidence type="ECO:0000313" key="2">
    <source>
        <dbReference type="EMBL" id="OJJ24706.1"/>
    </source>
</evidence>
<organism evidence="2 3">
    <name type="scientific">Roseofilum reptotaenium AO1-A</name>
    <dbReference type="NCBI Taxonomy" id="1925591"/>
    <lineage>
        <taxon>Bacteria</taxon>
        <taxon>Bacillati</taxon>
        <taxon>Cyanobacteriota</taxon>
        <taxon>Cyanophyceae</taxon>
        <taxon>Desertifilales</taxon>
        <taxon>Desertifilaceae</taxon>
        <taxon>Roseofilum</taxon>
    </lineage>
</organism>
<dbReference type="STRING" id="1925591.BI308_15535"/>
<keyword evidence="3" id="KW-1185">Reference proteome</keyword>
<keyword evidence="1" id="KW-0472">Membrane</keyword>
<name>A0A1L9QPZ7_9CYAN</name>
<dbReference type="InterPro" id="IPR028110">
    <property type="entry name" value="TMEM254"/>
</dbReference>
<accession>A0A1L9QPZ7</accession>
<feature type="transmembrane region" description="Helical" evidence="1">
    <location>
        <begin position="45"/>
        <end position="68"/>
    </location>
</feature>
<protein>
    <submittedName>
        <fullName evidence="2">Uncharacterized protein</fullName>
    </submittedName>
</protein>
<dbReference type="AlphaFoldDB" id="A0A1L9QPZ7"/>
<dbReference type="Proteomes" id="UP000183940">
    <property type="component" value="Unassembled WGS sequence"/>
</dbReference>
<keyword evidence="1" id="KW-1133">Transmembrane helix</keyword>
<keyword evidence="1" id="KW-0812">Transmembrane</keyword>
<dbReference type="EMBL" id="MLAW01000027">
    <property type="protein sequence ID" value="OJJ24706.1"/>
    <property type="molecule type" value="Genomic_DNA"/>
</dbReference>
<proteinExistence type="predicted"/>
<dbReference type="Pfam" id="PF14934">
    <property type="entry name" value="TMEM254"/>
    <property type="match status" value="1"/>
</dbReference>
<evidence type="ECO:0000256" key="1">
    <source>
        <dbReference type="SAM" id="Phobius"/>
    </source>
</evidence>
<evidence type="ECO:0000313" key="3">
    <source>
        <dbReference type="Proteomes" id="UP000183940"/>
    </source>
</evidence>
<sequence length="101" mass="10883">MPVTLSSTAIQVIKIGATLLMSGAIALESYNLIHPFINASVPSLLFGLIIVARVAVIVHVLEAIAAAYLAHSHQQNPLKTAIYTFFVGTIGLWELSKARRE</sequence>
<gene>
    <name evidence="2" type="ORF">BI308_15535</name>
</gene>
<feature type="transmembrane region" description="Helical" evidence="1">
    <location>
        <begin position="12"/>
        <end position="33"/>
    </location>
</feature>
<comment type="caution">
    <text evidence="2">The sequence shown here is derived from an EMBL/GenBank/DDBJ whole genome shotgun (WGS) entry which is preliminary data.</text>
</comment>
<feature type="transmembrane region" description="Helical" evidence="1">
    <location>
        <begin position="80"/>
        <end position="96"/>
    </location>
</feature>